<evidence type="ECO:0000313" key="13">
    <source>
        <dbReference type="Proteomes" id="UP000317691"/>
    </source>
</evidence>
<dbReference type="PROSITE" id="PS50005">
    <property type="entry name" value="TPR"/>
    <property type="match status" value="1"/>
</dbReference>
<evidence type="ECO:0000256" key="7">
    <source>
        <dbReference type="ARBA" id="ARBA00023136"/>
    </source>
</evidence>
<feature type="transmembrane region" description="Helical" evidence="10">
    <location>
        <begin position="266"/>
        <end position="286"/>
    </location>
</feature>
<dbReference type="PANTHER" id="PTHR33908:SF11">
    <property type="entry name" value="MEMBRANE PROTEIN"/>
    <property type="match status" value="1"/>
</dbReference>
<dbReference type="AlphaFoldDB" id="A0A538THQ4"/>
<dbReference type="InterPro" id="IPR019734">
    <property type="entry name" value="TPR_rpt"/>
</dbReference>
<dbReference type="GO" id="GO:0009103">
    <property type="term" value="P:lipopolysaccharide biosynthetic process"/>
    <property type="evidence" value="ECO:0007669"/>
    <property type="project" value="UniProtKB-ARBA"/>
</dbReference>
<feature type="transmembrane region" description="Helical" evidence="10">
    <location>
        <begin position="232"/>
        <end position="254"/>
    </location>
</feature>
<evidence type="ECO:0000256" key="5">
    <source>
        <dbReference type="ARBA" id="ARBA00022692"/>
    </source>
</evidence>
<evidence type="ECO:0000256" key="2">
    <source>
        <dbReference type="ARBA" id="ARBA00022475"/>
    </source>
</evidence>
<keyword evidence="3" id="KW-0328">Glycosyltransferase</keyword>
<feature type="transmembrane region" description="Helical" evidence="10">
    <location>
        <begin position="202"/>
        <end position="220"/>
    </location>
</feature>
<dbReference type="InterPro" id="IPR038731">
    <property type="entry name" value="RgtA/B/C-like"/>
</dbReference>
<evidence type="ECO:0000256" key="4">
    <source>
        <dbReference type="ARBA" id="ARBA00022679"/>
    </source>
</evidence>
<keyword evidence="7 10" id="KW-0472">Membrane</keyword>
<keyword evidence="4" id="KW-0808">Transferase</keyword>
<evidence type="ECO:0000259" key="11">
    <source>
        <dbReference type="Pfam" id="PF13231"/>
    </source>
</evidence>
<dbReference type="EMBL" id="VBOZ01000033">
    <property type="protein sequence ID" value="TMQ63155.1"/>
    <property type="molecule type" value="Genomic_DNA"/>
</dbReference>
<evidence type="ECO:0000256" key="6">
    <source>
        <dbReference type="ARBA" id="ARBA00022989"/>
    </source>
</evidence>
<dbReference type="Pfam" id="PF13231">
    <property type="entry name" value="PMT_2"/>
    <property type="match status" value="1"/>
</dbReference>
<accession>A0A538THQ4</accession>
<keyword evidence="2" id="KW-1003">Cell membrane</keyword>
<evidence type="ECO:0000256" key="3">
    <source>
        <dbReference type="ARBA" id="ARBA00022676"/>
    </source>
</evidence>
<dbReference type="Proteomes" id="UP000317691">
    <property type="component" value="Unassembled WGS sequence"/>
</dbReference>
<feature type="transmembrane region" description="Helical" evidence="10">
    <location>
        <begin position="32"/>
        <end position="54"/>
    </location>
</feature>
<dbReference type="Gene3D" id="1.25.40.10">
    <property type="entry name" value="Tetratricopeptide repeat domain"/>
    <property type="match status" value="1"/>
</dbReference>
<dbReference type="InterPro" id="IPR011990">
    <property type="entry name" value="TPR-like_helical_dom_sf"/>
</dbReference>
<keyword evidence="6 10" id="KW-1133">Transmembrane helix</keyword>
<evidence type="ECO:0000256" key="9">
    <source>
        <dbReference type="SAM" id="MobiDB-lite"/>
    </source>
</evidence>
<protein>
    <recommendedName>
        <fullName evidence="11">Glycosyltransferase RgtA/B/C/D-like domain-containing protein</fullName>
    </recommendedName>
</protein>
<evidence type="ECO:0000256" key="1">
    <source>
        <dbReference type="ARBA" id="ARBA00004651"/>
    </source>
</evidence>
<feature type="domain" description="Glycosyltransferase RgtA/B/C/D-like" evidence="11">
    <location>
        <begin position="151"/>
        <end position="276"/>
    </location>
</feature>
<dbReference type="GO" id="GO:0005886">
    <property type="term" value="C:plasma membrane"/>
    <property type="evidence" value="ECO:0007669"/>
    <property type="project" value="UniProtKB-SubCell"/>
</dbReference>
<evidence type="ECO:0000256" key="8">
    <source>
        <dbReference type="PROSITE-ProRule" id="PRU00339"/>
    </source>
</evidence>
<organism evidence="12 13">
    <name type="scientific">Eiseniibacteriota bacterium</name>
    <dbReference type="NCBI Taxonomy" id="2212470"/>
    <lineage>
        <taxon>Bacteria</taxon>
        <taxon>Candidatus Eiseniibacteriota</taxon>
    </lineage>
</organism>
<keyword evidence="8" id="KW-0802">TPR repeat</keyword>
<dbReference type="GO" id="GO:0016763">
    <property type="term" value="F:pentosyltransferase activity"/>
    <property type="evidence" value="ECO:0007669"/>
    <property type="project" value="TreeGrafter"/>
</dbReference>
<feature type="transmembrane region" description="Helical" evidence="10">
    <location>
        <begin position="172"/>
        <end position="190"/>
    </location>
</feature>
<proteinExistence type="predicted"/>
<sequence length="781" mass="85395">MAKKRHTTQTSNRGKARAEARRGPRAGRRTRFLPRLDALAVALVALSIAIRIWGIGDRLPDPSLGINVLDDSAVEETDRTTMGRAWLMWDGGSKLDLNPHTGGWPAFSFYVGLGIQTTYKVYYSMSHPGSTVADFVSHVASGSNHMFLYGRLLGVLIGAWTVFLAFRLGSRFGGRIAGFLAALFLALNPLHIMTSQHVADPNLLALLFVLLAALAMVRVAEGGGTGDALLAGTMIGLAGACKYVPLVLVVPLAAAHGRDCFRKRDFYLALLAVFVGMLAASPFTFLDWKMTLADIGSQRRSLFSDWVGQTAFPFSLPTYLAVSLPHAMGWPAYLLSIAGMVFLWRRGPIARPVALIPLVMVLANGALKAAQERYMLVALPILFVAAAIAILEIATWLRARPGVPSRAALAGPALAGLLAVAWPLPEFFVARHTLGLPDTRHLARKWINTNIPTDRPMAVELYGPVFQPDERTMLIWPFFATQVPLVRPAYHPEFLDGLDYYVLSHEVTRRFDADSASYPVESAYYRWIRANTTVVWRSEAVSSSGPAIEIRRVPSGISTVARRDSVFAAAMPGPSGISRVGLWCFDYANLFGRLGRFDRVLEWSSRGLRVDATRLNGRLHLVQAYALLNLRRFAAAESAAAAGLLAAPRDPMIHVYHAMALHELGRKEECLKEFTAAYEISNDPKILVNLGAALSDLGRYEDAVQALQMVPEGHPDRGNARRDMAVIYLNHLQRPADGLAALREAAGLAQDPGQVRLLQDEIARIEANMRKGRGSTTGARP</sequence>
<dbReference type="InterPro" id="IPR050297">
    <property type="entry name" value="LipidA_mod_glycosyltrf_83"/>
</dbReference>
<evidence type="ECO:0000313" key="12">
    <source>
        <dbReference type="EMBL" id="TMQ63155.1"/>
    </source>
</evidence>
<feature type="transmembrane region" description="Helical" evidence="10">
    <location>
        <begin position="373"/>
        <end position="395"/>
    </location>
</feature>
<dbReference type="SUPFAM" id="SSF48452">
    <property type="entry name" value="TPR-like"/>
    <property type="match status" value="1"/>
</dbReference>
<reference evidence="12 13" key="1">
    <citation type="journal article" date="2019" name="Nat. Microbiol.">
        <title>Mediterranean grassland soil C-N compound turnover is dependent on rainfall and depth, and is mediated by genomically divergent microorganisms.</title>
        <authorList>
            <person name="Diamond S."/>
            <person name="Andeer P.F."/>
            <person name="Li Z."/>
            <person name="Crits-Christoph A."/>
            <person name="Burstein D."/>
            <person name="Anantharaman K."/>
            <person name="Lane K.R."/>
            <person name="Thomas B.C."/>
            <person name="Pan C."/>
            <person name="Northen T.R."/>
            <person name="Banfield J.F."/>
        </authorList>
    </citation>
    <scope>NUCLEOTIDE SEQUENCE [LARGE SCALE GENOMIC DNA]</scope>
    <source>
        <strain evidence="12">WS_9</strain>
    </source>
</reference>
<feature type="repeat" description="TPR" evidence="8">
    <location>
        <begin position="684"/>
        <end position="717"/>
    </location>
</feature>
<comment type="subcellular location">
    <subcellularLocation>
        <location evidence="1">Cell membrane</location>
        <topology evidence="1">Multi-pass membrane protein</topology>
    </subcellularLocation>
</comment>
<gene>
    <name evidence="12" type="ORF">E6K79_10960</name>
</gene>
<name>A0A538THQ4_UNCEI</name>
<feature type="transmembrane region" description="Helical" evidence="10">
    <location>
        <begin position="146"/>
        <end position="166"/>
    </location>
</feature>
<keyword evidence="5 10" id="KW-0812">Transmembrane</keyword>
<dbReference type="PANTHER" id="PTHR33908">
    <property type="entry name" value="MANNOSYLTRANSFERASE YKCB-RELATED"/>
    <property type="match status" value="1"/>
</dbReference>
<evidence type="ECO:0000256" key="10">
    <source>
        <dbReference type="SAM" id="Phobius"/>
    </source>
</evidence>
<comment type="caution">
    <text evidence="12">The sequence shown here is derived from an EMBL/GenBank/DDBJ whole genome shotgun (WGS) entry which is preliminary data.</text>
</comment>
<feature type="transmembrane region" description="Helical" evidence="10">
    <location>
        <begin position="349"/>
        <end position="367"/>
    </location>
</feature>
<feature type="region of interest" description="Disordered" evidence="9">
    <location>
        <begin position="1"/>
        <end position="27"/>
    </location>
</feature>